<dbReference type="Gene3D" id="1.50.10.10">
    <property type="match status" value="1"/>
</dbReference>
<dbReference type="Pfam" id="PF17389">
    <property type="entry name" value="Bac_rhamnosid6H"/>
    <property type="match status" value="1"/>
</dbReference>
<dbReference type="InterPro" id="IPR008928">
    <property type="entry name" value="6-hairpin_glycosidase_sf"/>
</dbReference>
<dbReference type="Gene3D" id="2.60.420.10">
    <property type="entry name" value="Maltose phosphorylase, domain 3"/>
    <property type="match status" value="1"/>
</dbReference>
<protein>
    <submittedName>
        <fullName evidence="2">Bacterial alpha-L-rhamnosidase</fullName>
    </submittedName>
</protein>
<evidence type="ECO:0000313" key="3">
    <source>
        <dbReference type="Proteomes" id="UP000306509"/>
    </source>
</evidence>
<dbReference type="PANTHER" id="PTHR34987">
    <property type="entry name" value="C, PUTATIVE (AFU_ORTHOLOGUE AFUA_3G02880)-RELATED"/>
    <property type="match status" value="1"/>
</dbReference>
<gene>
    <name evidence="2" type="ORF">DSM106044_02807</name>
</gene>
<keyword evidence="3" id="KW-1185">Reference proteome</keyword>
<dbReference type="InterPro" id="IPR035396">
    <property type="entry name" value="Bac_rhamnosid6H"/>
</dbReference>
<comment type="caution">
    <text evidence="2">The sequence shown here is derived from an EMBL/GenBank/DDBJ whole genome shotgun (WGS) entry which is preliminary data.</text>
</comment>
<dbReference type="GO" id="GO:0005975">
    <property type="term" value="P:carbohydrate metabolic process"/>
    <property type="evidence" value="ECO:0007669"/>
    <property type="project" value="InterPro"/>
</dbReference>
<dbReference type="InterPro" id="IPR012341">
    <property type="entry name" value="6hp_glycosidase-like_sf"/>
</dbReference>
<dbReference type="EMBL" id="QGQD01000056">
    <property type="protein sequence ID" value="TLD00321.1"/>
    <property type="molecule type" value="Genomic_DNA"/>
</dbReference>
<dbReference type="RefSeq" id="WP_027295811.1">
    <property type="nucleotide sequence ID" value="NZ_QGQD01000056.1"/>
</dbReference>
<evidence type="ECO:0000313" key="2">
    <source>
        <dbReference type="EMBL" id="TLD00321.1"/>
    </source>
</evidence>
<dbReference type="PANTHER" id="PTHR34987:SF2">
    <property type="entry name" value="B, PUTATIVE (AFU_ORTHOLOGUE AFUA_7G05040)-RELATED"/>
    <property type="match status" value="1"/>
</dbReference>
<feature type="domain" description="Alpha-L-rhamnosidase six-hairpin glycosidase" evidence="1">
    <location>
        <begin position="297"/>
        <end position="610"/>
    </location>
</feature>
<dbReference type="AlphaFoldDB" id="A0A4U8Q664"/>
<proteinExistence type="predicted"/>
<name>A0A4U8Q664_9FIRM</name>
<reference evidence="2 3" key="1">
    <citation type="journal article" date="2019" name="Anaerobe">
        <title>Detection of Robinsoniella peoriensis in multiple bone samples of a trauma patient.</title>
        <authorList>
            <person name="Schrottner P."/>
            <person name="Hartwich K."/>
            <person name="Bunk B."/>
            <person name="Schober I."/>
            <person name="Helbig S."/>
            <person name="Rudolph W.W."/>
            <person name="Gunzer F."/>
        </authorList>
    </citation>
    <scope>NUCLEOTIDE SEQUENCE [LARGE SCALE GENOMIC DNA]</scope>
    <source>
        <strain evidence="2 3">DSM 106044</strain>
    </source>
</reference>
<organism evidence="2 3">
    <name type="scientific">Robinsoniella peoriensis</name>
    <dbReference type="NCBI Taxonomy" id="180332"/>
    <lineage>
        <taxon>Bacteria</taxon>
        <taxon>Bacillati</taxon>
        <taxon>Bacillota</taxon>
        <taxon>Clostridia</taxon>
        <taxon>Lachnospirales</taxon>
        <taxon>Lachnospiraceae</taxon>
        <taxon>Robinsoniella</taxon>
    </lineage>
</organism>
<evidence type="ECO:0000259" key="1">
    <source>
        <dbReference type="Pfam" id="PF17389"/>
    </source>
</evidence>
<sequence length="692" mass="80548">MLTGAKWIWEENNRSDNDWVYFRKNFKVEKEGDYILSISADTRYFLYINQNLCVLDGGLFRDAYGENSGYADKVAITDFIKAGVNVMEILVWHYGNGGRNNVPLKSAGLIFACEELALYSDSATKCLRHPCYFETDKAEPSYLYGGFNIGYNANYRINDEMLKDAVEYCWEDFGSLYERPVPLFSFSPVISAEYRKSDGRYVLKLPTALHVMAYMEVEAEGNETIEIRNDRYTVNGGPGDEMNQYAGHMTEYICQKGYNQYLNYDYMACEELHFYIPDSVSIIRLGYRICEYDTKLMGVMHTDNEEVNTLMKKCARTLKFCMRDNFMDCPDRERGQWIGDVSVQAPQIFYTLDRNAVLLLKKAIHNFISLRKGDCLVGNVPGIHSSELPSQSLNAISELGMISVYYEFTGDREILEMAFEPMVRYLRLWDMNEEGIVESRTGDWYWFDHLYNQDKIVLENTWYYMALSFAKRVGECLSRLEYHDFLTNRMASMEQKFEEHFWKGNYYGVGEIVDERANALAVLSGLAKREHYEDIKKILITTYNCTPYMEVYVSEALFKMGYTRSAFRRIMNRYMPLIQNENATLWEDFAILGTRNHAWSGGPMTLFYRYLAGVKIDCGEKVVYLCPDFTIIREQKYSMQVAGGILQVEMICEENVLQIKIDNKTPYQVRIEKINLPEGMEEDILRQLPMVF</sequence>
<dbReference type="Proteomes" id="UP000306509">
    <property type="component" value="Unassembled WGS sequence"/>
</dbReference>
<dbReference type="SUPFAM" id="SSF48208">
    <property type="entry name" value="Six-hairpin glycosidases"/>
    <property type="match status" value="1"/>
</dbReference>
<accession>A0A4U8Q664</accession>
<dbReference type="Gene3D" id="2.60.120.260">
    <property type="entry name" value="Galactose-binding domain-like"/>
    <property type="match status" value="1"/>
</dbReference>